<dbReference type="AlphaFoldDB" id="A0A1Q9LBY2"/>
<dbReference type="RefSeq" id="WP_075978706.1">
    <property type="nucleotide sequence ID" value="NZ_MKQR01000032.1"/>
</dbReference>
<accession>A0A1Q9LBY2</accession>
<dbReference type="PANTHER" id="PTHR40696">
    <property type="entry name" value="DUF371 FAMILY PROTEIN"/>
    <property type="match status" value="1"/>
</dbReference>
<organism evidence="1 2">
    <name type="scientific">Actinokineospora bangkokensis</name>
    <dbReference type="NCBI Taxonomy" id="1193682"/>
    <lineage>
        <taxon>Bacteria</taxon>
        <taxon>Bacillati</taxon>
        <taxon>Actinomycetota</taxon>
        <taxon>Actinomycetes</taxon>
        <taxon>Pseudonocardiales</taxon>
        <taxon>Pseudonocardiaceae</taxon>
        <taxon>Actinokineospora</taxon>
    </lineage>
</organism>
<sequence>MPGPDLLRLRSRGHPGVRATHDRTLELTTDPDITARATCILGTGTEVVGPVPPAIAGLVDITITAAGHTAVVRALANSAWHPGTTAVVRRSPVRLPNTLATDADTTARDLPRDLVLALSNPDTEITTTITRAHDDTPRLVLFRLGDDRRLLAEVAAADAVVAEDDTARSVLSGLTAAHDALGALSTGARVLAVSSGEGPHPFAAAALSQDDRPEVEVLGLPPELAVASISPHWAPPLITGPQSRRDAAKLAAAHPAARVVFRTPGTSLARALDEAAKTAGTRTAAIGTDERPTWGPITELRTLTPRGDVFCALDPVQSEETAADPSAPEAFITALLSQSVSPTTLVKALSSLPGWSRKQAYDLVLRLNQR</sequence>
<evidence type="ECO:0000313" key="1">
    <source>
        <dbReference type="EMBL" id="OLR89523.1"/>
    </source>
</evidence>
<dbReference type="Gene3D" id="2.60.120.630">
    <property type="entry name" value="mth639 domain like"/>
    <property type="match status" value="1"/>
</dbReference>
<comment type="caution">
    <text evidence="1">The sequence shown here is derived from an EMBL/GenBank/DDBJ whole genome shotgun (WGS) entry which is preliminary data.</text>
</comment>
<dbReference type="STRING" id="1193682.BJP25_05435"/>
<dbReference type="PANTHER" id="PTHR40696:SF1">
    <property type="entry name" value="DUF371 DOMAIN-CONTAINING PROTEIN"/>
    <property type="match status" value="1"/>
</dbReference>
<gene>
    <name evidence="1" type="ORF">BJP25_05435</name>
</gene>
<dbReference type="Pfam" id="PF04027">
    <property type="entry name" value="DUF371"/>
    <property type="match status" value="1"/>
</dbReference>
<dbReference type="OrthoDB" id="3690130at2"/>
<reference evidence="1 2" key="1">
    <citation type="submission" date="2016-10" db="EMBL/GenBank/DDBJ databases">
        <title>The Draft Genome Sequence of Actinokineospora bangkokensis 44EHWT reveals the biosynthetic pathway of antifungal compounds Thailandins with unusual extender unit butylmalonyl-CoA.</title>
        <authorList>
            <person name="Greule A."/>
            <person name="Intra B."/>
            <person name="Flemming S."/>
            <person name="Rommel M.G."/>
            <person name="Panbangred W."/>
            <person name="Bechthold A."/>
        </authorList>
    </citation>
    <scope>NUCLEOTIDE SEQUENCE [LARGE SCALE GENOMIC DNA]</scope>
    <source>
        <strain evidence="1 2">44EHW</strain>
    </source>
</reference>
<evidence type="ECO:0008006" key="3">
    <source>
        <dbReference type="Google" id="ProtNLM"/>
    </source>
</evidence>
<protein>
    <recommendedName>
        <fullName evidence="3">DUF371 domain-containing protein</fullName>
    </recommendedName>
</protein>
<evidence type="ECO:0000313" key="2">
    <source>
        <dbReference type="Proteomes" id="UP000186040"/>
    </source>
</evidence>
<keyword evidence="2" id="KW-1185">Reference proteome</keyword>
<dbReference type="InterPro" id="IPR023131">
    <property type="entry name" value="Mth639-like_dom_sf"/>
</dbReference>
<proteinExistence type="predicted"/>
<dbReference type="EMBL" id="MKQR01000032">
    <property type="protein sequence ID" value="OLR89523.1"/>
    <property type="molecule type" value="Genomic_DNA"/>
</dbReference>
<dbReference type="Proteomes" id="UP000186040">
    <property type="component" value="Unassembled WGS sequence"/>
</dbReference>
<name>A0A1Q9LBY2_9PSEU</name>
<dbReference type="InterPro" id="IPR007171">
    <property type="entry name" value="DUF371"/>
</dbReference>